<gene>
    <name evidence="2" type="ORF">NMOB1V02_LOCUS7581</name>
</gene>
<name>A0A7R9BR15_9CRUS</name>
<evidence type="ECO:0000313" key="3">
    <source>
        <dbReference type="Proteomes" id="UP000678499"/>
    </source>
</evidence>
<dbReference type="EMBL" id="OA883888">
    <property type="protein sequence ID" value="CAD7279917.1"/>
    <property type="molecule type" value="Genomic_DNA"/>
</dbReference>
<feature type="signal peptide" evidence="1">
    <location>
        <begin position="1"/>
        <end position="15"/>
    </location>
</feature>
<keyword evidence="3" id="KW-1185">Reference proteome</keyword>
<feature type="chain" id="PRO_5036210163" description="Myostatin" evidence="1">
    <location>
        <begin position="16"/>
        <end position="233"/>
    </location>
</feature>
<protein>
    <recommendedName>
        <fullName evidence="4">Myostatin</fullName>
    </recommendedName>
</protein>
<keyword evidence="1" id="KW-0732">Signal</keyword>
<organism evidence="2">
    <name type="scientific">Notodromas monacha</name>
    <dbReference type="NCBI Taxonomy" id="399045"/>
    <lineage>
        <taxon>Eukaryota</taxon>
        <taxon>Metazoa</taxon>
        <taxon>Ecdysozoa</taxon>
        <taxon>Arthropoda</taxon>
        <taxon>Crustacea</taxon>
        <taxon>Oligostraca</taxon>
        <taxon>Ostracoda</taxon>
        <taxon>Podocopa</taxon>
        <taxon>Podocopida</taxon>
        <taxon>Cypridocopina</taxon>
        <taxon>Cypridoidea</taxon>
        <taxon>Cyprididae</taxon>
        <taxon>Notodromas</taxon>
    </lineage>
</organism>
<dbReference type="EMBL" id="CAJPEX010001851">
    <property type="protein sequence ID" value="CAG0920069.1"/>
    <property type="molecule type" value="Genomic_DNA"/>
</dbReference>
<evidence type="ECO:0008006" key="4">
    <source>
        <dbReference type="Google" id="ProtNLM"/>
    </source>
</evidence>
<sequence>MVWLLLLLATTMTSSLHLPDSVKLPGPAAKEEMGDLAQLKINTLAAWIYYKGIIPGRIPGNMFENLKRQLMARHKYAPVDELLLSRGQEEMLSDSSTNRSKHQSSLHSEETCSDCALVKLRKQSDRRRSHGIQRVEPNVAHQSINNALPMRSKSFRDTVSRCNNNQQQQRGQRDCDGTMFEEPIRNLLVPMAPKLARKKFLVLDLPISSNESPDPMFAPHLPKCYLIMINEME</sequence>
<proteinExistence type="predicted"/>
<evidence type="ECO:0000256" key="1">
    <source>
        <dbReference type="SAM" id="SignalP"/>
    </source>
</evidence>
<accession>A0A7R9BR15</accession>
<dbReference type="AlphaFoldDB" id="A0A7R9BR15"/>
<evidence type="ECO:0000313" key="2">
    <source>
        <dbReference type="EMBL" id="CAD7279917.1"/>
    </source>
</evidence>
<reference evidence="2" key="1">
    <citation type="submission" date="2020-11" db="EMBL/GenBank/DDBJ databases">
        <authorList>
            <person name="Tran Van P."/>
        </authorList>
    </citation>
    <scope>NUCLEOTIDE SEQUENCE</scope>
</reference>
<dbReference type="Proteomes" id="UP000678499">
    <property type="component" value="Unassembled WGS sequence"/>
</dbReference>